<reference evidence="1" key="1">
    <citation type="journal article" date="2015" name="Nature">
        <title>Complex archaea that bridge the gap between prokaryotes and eukaryotes.</title>
        <authorList>
            <person name="Spang A."/>
            <person name="Saw J.H."/>
            <person name="Jorgensen S.L."/>
            <person name="Zaremba-Niedzwiedzka K."/>
            <person name="Martijn J."/>
            <person name="Lind A.E."/>
            <person name="van Eijk R."/>
            <person name="Schleper C."/>
            <person name="Guy L."/>
            <person name="Ettema T.J."/>
        </authorList>
    </citation>
    <scope>NUCLEOTIDE SEQUENCE</scope>
</reference>
<comment type="caution">
    <text evidence="1">The sequence shown here is derived from an EMBL/GenBank/DDBJ whole genome shotgun (WGS) entry which is preliminary data.</text>
</comment>
<sequence>MIIPARGKVLVEVYSQKHSLIHLPETVTLPELSVAEIVNGNGNFPKGQLVLIPTKAGLNINEGGIIVRLVNESDVVAEIGG</sequence>
<protein>
    <submittedName>
        <fullName evidence="1">Uncharacterized protein</fullName>
    </submittedName>
</protein>
<organism evidence="1">
    <name type="scientific">marine sediment metagenome</name>
    <dbReference type="NCBI Taxonomy" id="412755"/>
    <lineage>
        <taxon>unclassified sequences</taxon>
        <taxon>metagenomes</taxon>
        <taxon>ecological metagenomes</taxon>
    </lineage>
</organism>
<evidence type="ECO:0000313" key="1">
    <source>
        <dbReference type="EMBL" id="KKN69256.1"/>
    </source>
</evidence>
<accession>A0A0F9V6U9</accession>
<name>A0A0F9V6U9_9ZZZZ</name>
<proteinExistence type="predicted"/>
<dbReference type="AlphaFoldDB" id="A0A0F9V6U9"/>
<dbReference type="EMBL" id="LAZR01000429">
    <property type="protein sequence ID" value="KKN69256.1"/>
    <property type="molecule type" value="Genomic_DNA"/>
</dbReference>
<gene>
    <name evidence="1" type="ORF">LCGC14_0442510</name>
</gene>